<gene>
    <name evidence="2" type="ORF">C8F04DRAFT_590439</name>
</gene>
<name>A0AAD6TG53_9AGAR</name>
<feature type="transmembrane region" description="Helical" evidence="1">
    <location>
        <begin position="66"/>
        <end position="89"/>
    </location>
</feature>
<reference evidence="2" key="1">
    <citation type="submission" date="2023-03" db="EMBL/GenBank/DDBJ databases">
        <title>Massive genome expansion in bonnet fungi (Mycena s.s.) driven by repeated elements and novel gene families across ecological guilds.</title>
        <authorList>
            <consortium name="Lawrence Berkeley National Laboratory"/>
            <person name="Harder C.B."/>
            <person name="Miyauchi S."/>
            <person name="Viragh M."/>
            <person name="Kuo A."/>
            <person name="Thoen E."/>
            <person name="Andreopoulos B."/>
            <person name="Lu D."/>
            <person name="Skrede I."/>
            <person name="Drula E."/>
            <person name="Henrissat B."/>
            <person name="Morin E."/>
            <person name="Kohler A."/>
            <person name="Barry K."/>
            <person name="LaButti K."/>
            <person name="Morin E."/>
            <person name="Salamov A."/>
            <person name="Lipzen A."/>
            <person name="Mereny Z."/>
            <person name="Hegedus B."/>
            <person name="Baldrian P."/>
            <person name="Stursova M."/>
            <person name="Weitz H."/>
            <person name="Taylor A."/>
            <person name="Grigoriev I.V."/>
            <person name="Nagy L.G."/>
            <person name="Martin F."/>
            <person name="Kauserud H."/>
        </authorList>
    </citation>
    <scope>NUCLEOTIDE SEQUENCE</scope>
    <source>
        <strain evidence="2">CBHHK200</strain>
    </source>
</reference>
<organism evidence="2 3">
    <name type="scientific">Mycena alexandri</name>
    <dbReference type="NCBI Taxonomy" id="1745969"/>
    <lineage>
        <taxon>Eukaryota</taxon>
        <taxon>Fungi</taxon>
        <taxon>Dikarya</taxon>
        <taxon>Basidiomycota</taxon>
        <taxon>Agaricomycotina</taxon>
        <taxon>Agaricomycetes</taxon>
        <taxon>Agaricomycetidae</taxon>
        <taxon>Agaricales</taxon>
        <taxon>Marasmiineae</taxon>
        <taxon>Mycenaceae</taxon>
        <taxon>Mycena</taxon>
    </lineage>
</organism>
<feature type="transmembrane region" description="Helical" evidence="1">
    <location>
        <begin position="101"/>
        <end position="122"/>
    </location>
</feature>
<dbReference type="AlphaFoldDB" id="A0AAD6TG53"/>
<feature type="transmembrane region" description="Helical" evidence="1">
    <location>
        <begin position="224"/>
        <end position="240"/>
    </location>
</feature>
<evidence type="ECO:0000256" key="1">
    <source>
        <dbReference type="SAM" id="Phobius"/>
    </source>
</evidence>
<keyword evidence="3" id="KW-1185">Reference proteome</keyword>
<evidence type="ECO:0000313" key="3">
    <source>
        <dbReference type="Proteomes" id="UP001218188"/>
    </source>
</evidence>
<keyword evidence="1" id="KW-1133">Transmembrane helix</keyword>
<feature type="transmembrane region" description="Helical" evidence="1">
    <location>
        <begin position="180"/>
        <end position="203"/>
    </location>
</feature>
<dbReference type="Proteomes" id="UP001218188">
    <property type="component" value="Unassembled WGS sequence"/>
</dbReference>
<comment type="caution">
    <text evidence="2">The sequence shown here is derived from an EMBL/GenBank/DDBJ whole genome shotgun (WGS) entry which is preliminary data.</text>
</comment>
<protein>
    <submittedName>
        <fullName evidence="2">Uncharacterized protein</fullName>
    </submittedName>
</protein>
<evidence type="ECO:0000313" key="2">
    <source>
        <dbReference type="EMBL" id="KAJ7044565.1"/>
    </source>
</evidence>
<proteinExistence type="predicted"/>
<sequence>MALCSPHLVQAATPIPSPDEGRMTVDKFSLFRIISFTLAAGDVLQTSPSTYRLYRKAWLNRRLSTLCFFYALARYMSIISLISNGIGFFGTHFTPESCQRFYMLPNVTAMLAGMAVQVLVFTRTWAISGRSKRVFYALGSVMLLCFPVQVFGISYHRDPFLSLGSCKGKVLHPGEPDWNIVYYSAHMAFDLIACATATTYVVLISRVEGKFNASKFLLRVLRNGLLYTLVVFLANLWVVLEFAGLFSTGAASTLPLAVVMIAFNLEHPTSGVGLPQFPG</sequence>
<keyword evidence="1" id="KW-0472">Membrane</keyword>
<keyword evidence="1" id="KW-0812">Transmembrane</keyword>
<feature type="transmembrane region" description="Helical" evidence="1">
    <location>
        <begin position="134"/>
        <end position="155"/>
    </location>
</feature>
<dbReference type="EMBL" id="JARJCM010000006">
    <property type="protein sequence ID" value="KAJ7044565.1"/>
    <property type="molecule type" value="Genomic_DNA"/>
</dbReference>
<accession>A0AAD6TG53</accession>